<proteinExistence type="predicted"/>
<sequence length="58" mass="7017">MGQKLIDLNLYISRGKFFIKLKKLTNLYWRLFVELISFLDIDDNVICYIERFGSRNKN</sequence>
<accession>A0A5M4B5M5</accession>
<evidence type="ECO:0000313" key="2">
    <source>
        <dbReference type="Proteomes" id="UP000391834"/>
    </source>
</evidence>
<comment type="caution">
    <text evidence="1">The sequence shown here is derived from an EMBL/GenBank/DDBJ whole genome shotgun (WGS) entry which is preliminary data.</text>
</comment>
<evidence type="ECO:0000313" key="1">
    <source>
        <dbReference type="EMBL" id="GET35191.1"/>
    </source>
</evidence>
<name>A0A5M4B5M5_9BACT</name>
<gene>
    <name evidence="1" type="ORF">PbJCM13498_40540</name>
</gene>
<organism evidence="1 2">
    <name type="scientific">Prolixibacter bellariivorans</name>
    <dbReference type="NCBI Taxonomy" id="314319"/>
    <lineage>
        <taxon>Bacteria</taxon>
        <taxon>Pseudomonadati</taxon>
        <taxon>Bacteroidota</taxon>
        <taxon>Bacteroidia</taxon>
        <taxon>Marinilabiliales</taxon>
        <taxon>Prolixibacteraceae</taxon>
        <taxon>Prolixibacter</taxon>
    </lineage>
</organism>
<dbReference type="Proteomes" id="UP000391834">
    <property type="component" value="Unassembled WGS sequence"/>
</dbReference>
<protein>
    <submittedName>
        <fullName evidence="1">Uncharacterized protein</fullName>
    </submittedName>
</protein>
<keyword evidence="2" id="KW-1185">Reference proteome</keyword>
<dbReference type="AlphaFoldDB" id="A0A5M4B5M5"/>
<dbReference type="EMBL" id="BLAX01000001">
    <property type="protein sequence ID" value="GET35191.1"/>
    <property type="molecule type" value="Genomic_DNA"/>
</dbReference>
<reference evidence="1 2" key="1">
    <citation type="submission" date="2019-10" db="EMBL/GenBank/DDBJ databases">
        <title>Prolixibacter strains distinguished by the presence of nitrate reductase genes were adept at nitrate-dependent anaerobic corrosion of metallic iron and carbon steel.</title>
        <authorList>
            <person name="Iino T."/>
            <person name="Shono N."/>
            <person name="Ito K."/>
            <person name="Nakamura R."/>
            <person name="Sueoka K."/>
            <person name="Harayama S."/>
            <person name="Ohkuma M."/>
        </authorList>
    </citation>
    <scope>NUCLEOTIDE SEQUENCE [LARGE SCALE GENOMIC DNA]</scope>
    <source>
        <strain evidence="1 2">JCM 13498</strain>
    </source>
</reference>